<dbReference type="Proteomes" id="UP000054560">
    <property type="component" value="Unassembled WGS sequence"/>
</dbReference>
<reference evidence="1 2" key="1">
    <citation type="submission" date="2011-02" db="EMBL/GenBank/DDBJ databases">
        <title>The Genome Sequence of Sphaeroforma arctica JP610.</title>
        <authorList>
            <consortium name="The Broad Institute Genome Sequencing Platform"/>
            <person name="Russ C."/>
            <person name="Cuomo C."/>
            <person name="Young S.K."/>
            <person name="Zeng Q."/>
            <person name="Gargeya S."/>
            <person name="Alvarado L."/>
            <person name="Berlin A."/>
            <person name="Chapman S.B."/>
            <person name="Chen Z."/>
            <person name="Freedman E."/>
            <person name="Gellesch M."/>
            <person name="Goldberg J."/>
            <person name="Griggs A."/>
            <person name="Gujja S."/>
            <person name="Heilman E."/>
            <person name="Heiman D."/>
            <person name="Howarth C."/>
            <person name="Mehta T."/>
            <person name="Neiman D."/>
            <person name="Pearson M."/>
            <person name="Roberts A."/>
            <person name="Saif S."/>
            <person name="Shea T."/>
            <person name="Shenoy N."/>
            <person name="Sisk P."/>
            <person name="Stolte C."/>
            <person name="Sykes S."/>
            <person name="White J."/>
            <person name="Yandava C."/>
            <person name="Burger G."/>
            <person name="Gray M.W."/>
            <person name="Holland P.W.H."/>
            <person name="King N."/>
            <person name="Lang F.B.F."/>
            <person name="Roger A.J."/>
            <person name="Ruiz-Trillo I."/>
            <person name="Haas B."/>
            <person name="Nusbaum C."/>
            <person name="Birren B."/>
        </authorList>
    </citation>
    <scope>NUCLEOTIDE SEQUENCE [LARGE SCALE GENOMIC DNA]</scope>
    <source>
        <strain evidence="1 2">JP610</strain>
    </source>
</reference>
<dbReference type="EMBL" id="KQ242129">
    <property type="protein sequence ID" value="KNC80607.1"/>
    <property type="molecule type" value="Genomic_DNA"/>
</dbReference>
<name>A0A0L0FUV9_9EUKA</name>
<protein>
    <submittedName>
        <fullName evidence="1">Uncharacterized protein</fullName>
    </submittedName>
</protein>
<sequence length="144" mass="16346">KEEFVSQMRWKLHSPTKLEVTKIQYGDLELDENASKESKSTALLNLLTGLTQLPEAEIKRSAEAGGLWRLGKQIRTPYSLPLQSKGSKANFYYNKEFLDWRPVREPVLIADKGPGQYSVYYKPPGMHLKVLLDALLPPTKAQCL</sequence>
<dbReference type="RefSeq" id="XP_014154509.1">
    <property type="nucleotide sequence ID" value="XM_014299034.1"/>
</dbReference>
<keyword evidence="2" id="KW-1185">Reference proteome</keyword>
<evidence type="ECO:0000313" key="2">
    <source>
        <dbReference type="Proteomes" id="UP000054560"/>
    </source>
</evidence>
<proteinExistence type="predicted"/>
<accession>A0A0L0FUV9</accession>
<dbReference type="GeneID" id="25907534"/>
<dbReference type="AlphaFoldDB" id="A0A0L0FUV9"/>
<evidence type="ECO:0000313" key="1">
    <source>
        <dbReference type="EMBL" id="KNC80607.1"/>
    </source>
</evidence>
<feature type="non-terminal residue" evidence="1">
    <location>
        <position position="1"/>
    </location>
</feature>
<organism evidence="1 2">
    <name type="scientific">Sphaeroforma arctica JP610</name>
    <dbReference type="NCBI Taxonomy" id="667725"/>
    <lineage>
        <taxon>Eukaryota</taxon>
        <taxon>Ichthyosporea</taxon>
        <taxon>Ichthyophonida</taxon>
        <taxon>Sphaeroforma</taxon>
    </lineage>
</organism>
<gene>
    <name evidence="1" type="ORF">SARC_07030</name>
</gene>